<evidence type="ECO:0000256" key="1">
    <source>
        <dbReference type="SAM" id="MobiDB-lite"/>
    </source>
</evidence>
<dbReference type="AlphaFoldDB" id="A0A919MTQ3"/>
<organism evidence="2 3">
    <name type="scientific">Actinoplanes nipponensis</name>
    <dbReference type="NCBI Taxonomy" id="135950"/>
    <lineage>
        <taxon>Bacteria</taxon>
        <taxon>Bacillati</taxon>
        <taxon>Actinomycetota</taxon>
        <taxon>Actinomycetes</taxon>
        <taxon>Micromonosporales</taxon>
        <taxon>Micromonosporaceae</taxon>
        <taxon>Actinoplanes</taxon>
    </lineage>
</organism>
<evidence type="ECO:0000313" key="2">
    <source>
        <dbReference type="EMBL" id="GIE53853.1"/>
    </source>
</evidence>
<evidence type="ECO:0000313" key="3">
    <source>
        <dbReference type="Proteomes" id="UP000647172"/>
    </source>
</evidence>
<protein>
    <submittedName>
        <fullName evidence="2">Uncharacterized protein</fullName>
    </submittedName>
</protein>
<feature type="compositionally biased region" description="Basic and acidic residues" evidence="1">
    <location>
        <begin position="19"/>
        <end position="28"/>
    </location>
</feature>
<dbReference type="EMBL" id="BOMQ01000090">
    <property type="protein sequence ID" value="GIE53853.1"/>
    <property type="molecule type" value="Genomic_DNA"/>
</dbReference>
<name>A0A919MTQ3_9ACTN</name>
<feature type="region of interest" description="Disordered" evidence="1">
    <location>
        <begin position="1"/>
        <end position="28"/>
    </location>
</feature>
<gene>
    <name evidence="2" type="ORF">Ani05nite_73870</name>
</gene>
<dbReference type="RefSeq" id="WP_203776220.1">
    <property type="nucleotide sequence ID" value="NZ_BAAAYJ010000059.1"/>
</dbReference>
<sequence length="93" mass="10246">MTTTTTKPARETVPAKPVHRPEPRRERTRRIGREVGTLAVNAYERGVADVVAFEKDVAKIAPYPWAKNALALSAELIGDVGAAYIKTARQVFK</sequence>
<comment type="caution">
    <text evidence="2">The sequence shown here is derived from an EMBL/GenBank/DDBJ whole genome shotgun (WGS) entry which is preliminary data.</text>
</comment>
<reference evidence="2" key="1">
    <citation type="submission" date="2021-01" db="EMBL/GenBank/DDBJ databases">
        <title>Whole genome shotgun sequence of Actinoplanes nipponensis NBRC 14063.</title>
        <authorList>
            <person name="Komaki H."/>
            <person name="Tamura T."/>
        </authorList>
    </citation>
    <scope>NUCLEOTIDE SEQUENCE</scope>
    <source>
        <strain evidence="2">NBRC 14063</strain>
    </source>
</reference>
<keyword evidence="3" id="KW-1185">Reference proteome</keyword>
<accession>A0A919MTQ3</accession>
<proteinExistence type="predicted"/>
<dbReference type="Proteomes" id="UP000647172">
    <property type="component" value="Unassembled WGS sequence"/>
</dbReference>